<evidence type="ECO:0000256" key="10">
    <source>
        <dbReference type="ARBA" id="ARBA00023180"/>
    </source>
</evidence>
<evidence type="ECO:0000256" key="7">
    <source>
        <dbReference type="ARBA" id="ARBA00022968"/>
    </source>
</evidence>
<protein>
    <recommendedName>
        <fullName evidence="11">Fucosyltransferase</fullName>
        <ecNumber evidence="11">2.4.1.-</ecNumber>
    </recommendedName>
</protein>
<evidence type="ECO:0000259" key="13">
    <source>
        <dbReference type="Pfam" id="PF17039"/>
    </source>
</evidence>
<keyword evidence="10" id="KW-0325">Glycoprotein</keyword>
<evidence type="ECO:0000313" key="15">
    <source>
        <dbReference type="Proteomes" id="UP001642483"/>
    </source>
</evidence>
<comment type="similarity">
    <text evidence="3 11">Belongs to the glycosyltransferase 10 family.</text>
</comment>
<dbReference type="InterPro" id="IPR038577">
    <property type="entry name" value="GT10-like_C_sf"/>
</dbReference>
<name>A0ABP0G4X6_CLALP</name>
<reference evidence="14 15" key="1">
    <citation type="submission" date="2024-02" db="EMBL/GenBank/DDBJ databases">
        <authorList>
            <person name="Daric V."/>
            <person name="Darras S."/>
        </authorList>
    </citation>
    <scope>NUCLEOTIDE SEQUENCE [LARGE SCALE GENOMIC DNA]</scope>
</reference>
<evidence type="ECO:0000256" key="5">
    <source>
        <dbReference type="ARBA" id="ARBA00022679"/>
    </source>
</evidence>
<keyword evidence="15" id="KW-1185">Reference proteome</keyword>
<feature type="domain" description="Fucosyltransferase N-terminal" evidence="13">
    <location>
        <begin position="106"/>
        <end position="215"/>
    </location>
</feature>
<comment type="subcellular location">
    <subcellularLocation>
        <location evidence="11">Golgi apparatus</location>
        <location evidence="11">Golgi stack membrane</location>
        <topology evidence="11">Single-pass type II membrane protein</topology>
    </subcellularLocation>
    <subcellularLocation>
        <location evidence="1">Membrane</location>
        <topology evidence="1">Single-pass membrane protein</topology>
    </subcellularLocation>
</comment>
<gene>
    <name evidence="14" type="ORF">CVLEPA_LOCUS18483</name>
</gene>
<dbReference type="Proteomes" id="UP001642483">
    <property type="component" value="Unassembled WGS sequence"/>
</dbReference>
<dbReference type="Pfam" id="PF00852">
    <property type="entry name" value="Glyco_transf_10"/>
    <property type="match status" value="1"/>
</dbReference>
<feature type="domain" description="Fucosyltransferase C-terminal" evidence="12">
    <location>
        <begin position="242"/>
        <end position="407"/>
    </location>
</feature>
<evidence type="ECO:0000256" key="6">
    <source>
        <dbReference type="ARBA" id="ARBA00022692"/>
    </source>
</evidence>
<keyword evidence="5 11" id="KW-0808">Transferase</keyword>
<keyword evidence="6 11" id="KW-0812">Transmembrane</keyword>
<dbReference type="InterPro" id="IPR031481">
    <property type="entry name" value="Glyco_tran_10_N"/>
</dbReference>
<evidence type="ECO:0000256" key="8">
    <source>
        <dbReference type="ARBA" id="ARBA00022989"/>
    </source>
</evidence>
<dbReference type="InterPro" id="IPR001503">
    <property type="entry name" value="Glyco_trans_10"/>
</dbReference>
<dbReference type="Gene3D" id="3.40.50.11660">
    <property type="entry name" value="Glycosyl transferase family 10, C-terminal domain"/>
    <property type="match status" value="1"/>
</dbReference>
<evidence type="ECO:0000256" key="3">
    <source>
        <dbReference type="ARBA" id="ARBA00008919"/>
    </source>
</evidence>
<keyword evidence="7" id="KW-0735">Signal-anchor</keyword>
<keyword evidence="8" id="KW-1133">Transmembrane helix</keyword>
<evidence type="ECO:0000256" key="1">
    <source>
        <dbReference type="ARBA" id="ARBA00004167"/>
    </source>
</evidence>
<evidence type="ECO:0000256" key="4">
    <source>
        <dbReference type="ARBA" id="ARBA00022676"/>
    </source>
</evidence>
<keyword evidence="9" id="KW-0472">Membrane</keyword>
<comment type="pathway">
    <text evidence="2">Protein modification; protein glycosylation.</text>
</comment>
<accession>A0ABP0G4X6</accession>
<sequence length="457" mass="53508">MLKKLRSKVKTYLPWLATVIILLIVVNTRQKVILLRMDNQNNWWPTSKTAVTSLLKYHVTPKTSKLRHWSNIDQENYYFKTPVTFPVDVRGSKSEKLQFALSKASHKVTILLWYAPFSRKYNREVNAKECGACEITYDRKKINQSSTRAVVFHFSELAIDTMPSSRNRHQYYVWWSEESPNSLFEVRNLHLGQYNNVFNLTMTYRRDSDIYAPYGTAENSYRYLLKDGTDRQDKKELFAVARKKKKFAMWITSSCGTRRGANKRMRFVKILTQRGLKLDKFGSCFSAPYIGPDKMENFIKNYKFYLAFENVENCKDYVSEKFFTNALMYGAVPVVYGARKSDYDAVAPPKSYIYAKDFTVDELVAYMNYLDTNTTAYLEYFHWRTLPMDKMPNYGRKTKWCQLCRMLYGIDVDTSPPLNLSDLISGTQAYGFSPRPRVVPSIREWFYGQESEECLSG</sequence>
<proteinExistence type="inferred from homology"/>
<evidence type="ECO:0000256" key="2">
    <source>
        <dbReference type="ARBA" id="ARBA00004922"/>
    </source>
</evidence>
<dbReference type="InterPro" id="IPR055270">
    <property type="entry name" value="Glyco_tran_10_C"/>
</dbReference>
<comment type="caution">
    <text evidence="14">The sequence shown here is derived from an EMBL/GenBank/DDBJ whole genome shotgun (WGS) entry which is preliminary data.</text>
</comment>
<dbReference type="PANTHER" id="PTHR11929:SF145">
    <property type="entry name" value="ALPHA-(1,3)-FUCOSYLTRANSFERASE FUT-1"/>
    <property type="match status" value="1"/>
</dbReference>
<dbReference type="SUPFAM" id="SSF53756">
    <property type="entry name" value="UDP-Glycosyltransferase/glycogen phosphorylase"/>
    <property type="match status" value="1"/>
</dbReference>
<evidence type="ECO:0000313" key="14">
    <source>
        <dbReference type="EMBL" id="CAK8686563.1"/>
    </source>
</evidence>
<dbReference type="Pfam" id="PF17039">
    <property type="entry name" value="Glyco_tran_10_N"/>
    <property type="match status" value="1"/>
</dbReference>
<dbReference type="EMBL" id="CAWYQH010000102">
    <property type="protein sequence ID" value="CAK8686563.1"/>
    <property type="molecule type" value="Genomic_DNA"/>
</dbReference>
<evidence type="ECO:0000259" key="12">
    <source>
        <dbReference type="Pfam" id="PF00852"/>
    </source>
</evidence>
<keyword evidence="4 11" id="KW-0328">Glycosyltransferase</keyword>
<keyword evidence="11" id="KW-0333">Golgi apparatus</keyword>
<dbReference type="PANTHER" id="PTHR11929">
    <property type="entry name" value="ALPHA- 1,3 -FUCOSYLTRANSFERASE"/>
    <property type="match status" value="1"/>
</dbReference>
<organism evidence="14 15">
    <name type="scientific">Clavelina lepadiformis</name>
    <name type="common">Light-bulb sea squirt</name>
    <name type="synonym">Ascidia lepadiformis</name>
    <dbReference type="NCBI Taxonomy" id="159417"/>
    <lineage>
        <taxon>Eukaryota</taxon>
        <taxon>Metazoa</taxon>
        <taxon>Chordata</taxon>
        <taxon>Tunicata</taxon>
        <taxon>Ascidiacea</taxon>
        <taxon>Aplousobranchia</taxon>
        <taxon>Clavelinidae</taxon>
        <taxon>Clavelina</taxon>
    </lineage>
</organism>
<dbReference type="EC" id="2.4.1.-" evidence="11"/>
<evidence type="ECO:0000256" key="9">
    <source>
        <dbReference type="ARBA" id="ARBA00023136"/>
    </source>
</evidence>
<evidence type="ECO:0000256" key="11">
    <source>
        <dbReference type="RuleBase" id="RU003832"/>
    </source>
</evidence>